<organism evidence="3">
    <name type="scientific">Caenorhabditis remanei</name>
    <name type="common">Caenorhabditis vulgaris</name>
    <dbReference type="NCBI Taxonomy" id="31234"/>
    <lineage>
        <taxon>Eukaryota</taxon>
        <taxon>Metazoa</taxon>
        <taxon>Ecdysozoa</taxon>
        <taxon>Nematoda</taxon>
        <taxon>Chromadorea</taxon>
        <taxon>Rhabditida</taxon>
        <taxon>Rhabditina</taxon>
        <taxon>Rhabditomorpha</taxon>
        <taxon>Rhabditoidea</taxon>
        <taxon>Rhabditidae</taxon>
        <taxon>Peloderinae</taxon>
        <taxon>Caenorhabditis</taxon>
    </lineage>
</organism>
<name>E3NWS5_CAERE</name>
<dbReference type="EMBL" id="DS271804">
    <property type="protein sequence ID" value="EFP04712.1"/>
    <property type="molecule type" value="Genomic_DNA"/>
</dbReference>
<keyword evidence="3" id="KW-1185">Reference proteome</keyword>
<dbReference type="STRING" id="31234.E3NWS5"/>
<sequence>MQTWRHLNGNIVDRPARNVVFTDEERENVEKWNRLEYQMGRHLKTREFDDHLKKERDERWSRLKLTDEEKKIIGKRWSKMSGKEIVESLQPFVMPLFVVCRCQKQPIGGDLELTGEQKEECLKLIKKFVFKKQLSEKMTDQAKVAEKMGVAVEKVERFVESHNATSDVQILLFYKNYIPNLPTTIRRFAKKIPGDIEPWRVREDHEIEEEPKIVCQAPTTPKDTSRKKLVAEMHKTVDATKSVPTAGKRRRGRK</sequence>
<evidence type="ECO:0000313" key="2">
    <source>
        <dbReference type="EMBL" id="EFP04712.1"/>
    </source>
</evidence>
<gene>
    <name evidence="2" type="ORF">CRE_22281</name>
</gene>
<proteinExistence type="predicted"/>
<evidence type="ECO:0000313" key="3">
    <source>
        <dbReference type="Proteomes" id="UP000008281"/>
    </source>
</evidence>
<protein>
    <submittedName>
        <fullName evidence="2">Uncharacterized protein</fullName>
    </submittedName>
</protein>
<dbReference type="InParanoid" id="E3NWS5"/>
<dbReference type="eggNOG" id="ENOG502R11V">
    <property type="taxonomic scope" value="Eukaryota"/>
</dbReference>
<dbReference type="AlphaFoldDB" id="E3NWS5"/>
<dbReference type="Proteomes" id="UP000008281">
    <property type="component" value="Unassembled WGS sequence"/>
</dbReference>
<feature type="region of interest" description="Disordered" evidence="1">
    <location>
        <begin position="234"/>
        <end position="254"/>
    </location>
</feature>
<evidence type="ECO:0000256" key="1">
    <source>
        <dbReference type="SAM" id="MobiDB-lite"/>
    </source>
</evidence>
<dbReference type="HOGENOM" id="CLU_1095151_0_0_1"/>
<reference evidence="2" key="1">
    <citation type="submission" date="2007-07" db="EMBL/GenBank/DDBJ databases">
        <title>PCAP assembly of the Caenorhabditis remanei genome.</title>
        <authorList>
            <consortium name="The Caenorhabditis remanei Sequencing Consortium"/>
            <person name="Wilson R.K."/>
        </authorList>
    </citation>
    <scope>NUCLEOTIDE SEQUENCE [LARGE SCALE GENOMIC DNA]</scope>
    <source>
        <strain evidence="2">PB4641</strain>
    </source>
</reference>
<accession>E3NWS5</accession>